<accession>A0ABN2JAK0</accession>
<feature type="region of interest" description="Disordered" evidence="1">
    <location>
        <begin position="275"/>
        <end position="294"/>
    </location>
</feature>
<dbReference type="Proteomes" id="UP001500618">
    <property type="component" value="Unassembled WGS sequence"/>
</dbReference>
<dbReference type="RefSeq" id="WP_344315297.1">
    <property type="nucleotide sequence ID" value="NZ_BAAANY010000045.1"/>
</dbReference>
<keyword evidence="3" id="KW-1185">Reference proteome</keyword>
<proteinExistence type="predicted"/>
<feature type="compositionally biased region" description="Basic and acidic residues" evidence="1">
    <location>
        <begin position="283"/>
        <end position="294"/>
    </location>
</feature>
<evidence type="ECO:0000313" key="2">
    <source>
        <dbReference type="EMBL" id="GAA1720593.1"/>
    </source>
</evidence>
<evidence type="ECO:0000313" key="3">
    <source>
        <dbReference type="Proteomes" id="UP001500618"/>
    </source>
</evidence>
<sequence>MGEPGGSNAGGDDAFRVWTYALNCCLDDEHPPEQAGADQQALINDYVDLIVEELEADPDRLAAAAAQCRERADQDTAAGCPPHHGDVWGAYLAELGAARVRTAGADTSSRKRERLLRQIHQRSTPAASSTLWDRPRQWARNWRWLRKRRRLNPVWWWRRHQLRRALTFEHARRADDMLIVVANLHGDAIGKIGFESCAICQRGLVCKVETYPPYDGYGIGGLLVDAALAAGGRPSDGFSWYTTGQYADARGFWRTMARRHRTPFRSGSTAACAHMRSTTTGTSDERSVRLDGAL</sequence>
<dbReference type="EMBL" id="BAAANY010000045">
    <property type="protein sequence ID" value="GAA1720593.1"/>
    <property type="molecule type" value="Genomic_DNA"/>
</dbReference>
<gene>
    <name evidence="2" type="ORF">GCM10009765_81030</name>
</gene>
<evidence type="ECO:0000256" key="1">
    <source>
        <dbReference type="SAM" id="MobiDB-lite"/>
    </source>
</evidence>
<evidence type="ECO:0008006" key="4">
    <source>
        <dbReference type="Google" id="ProtNLM"/>
    </source>
</evidence>
<name>A0ABN2JAK0_9ACTN</name>
<reference evidence="2 3" key="1">
    <citation type="journal article" date="2019" name="Int. J. Syst. Evol. Microbiol.">
        <title>The Global Catalogue of Microorganisms (GCM) 10K type strain sequencing project: providing services to taxonomists for standard genome sequencing and annotation.</title>
        <authorList>
            <consortium name="The Broad Institute Genomics Platform"/>
            <consortium name="The Broad Institute Genome Sequencing Center for Infectious Disease"/>
            <person name="Wu L."/>
            <person name="Ma J."/>
        </authorList>
    </citation>
    <scope>NUCLEOTIDE SEQUENCE [LARGE SCALE GENOMIC DNA]</scope>
    <source>
        <strain evidence="2 3">JCM 14718</strain>
    </source>
</reference>
<comment type="caution">
    <text evidence="2">The sequence shown here is derived from an EMBL/GenBank/DDBJ whole genome shotgun (WGS) entry which is preliminary data.</text>
</comment>
<protein>
    <recommendedName>
        <fullName evidence="4">GNAT family N-acetyltransferase</fullName>
    </recommendedName>
</protein>
<organism evidence="2 3">
    <name type="scientific">Fodinicola feengrottensis</name>
    <dbReference type="NCBI Taxonomy" id="435914"/>
    <lineage>
        <taxon>Bacteria</taxon>
        <taxon>Bacillati</taxon>
        <taxon>Actinomycetota</taxon>
        <taxon>Actinomycetes</taxon>
        <taxon>Mycobacteriales</taxon>
        <taxon>Fodinicola</taxon>
    </lineage>
</organism>